<proteinExistence type="predicted"/>
<dbReference type="AlphaFoldDB" id="A0A6C0H860"/>
<sequence length="636" mass="72989">MSIISFLDTFLIYIFQDCCACPERECTITNIARLAPGLCERYSQFLNCDGAVSPRPGDCNKIVNRKISSDTPLLSNVLMLETVFDIKRYQDQFGKKALDKFYSVHPRLECVDIILSNFETYGLLKKIRGKYYLLGSYRQISWRAIKSLDTKYCQEYQTMFSNYSNEICQLFGVSTNQLAQCLQIIFWYFRKAIVDSIAMDCLSKYSNSVVAVSVGSTNITSDYDITLYGKKYNNVSKVINAFNQMINVVFKKPPDYVFDTNMYGVSFIKLVRNTSTLSRDYSPEQVNDSPTKERVTSELTDPDLDVDIDDFAENFTSNPIACGNMNFTYAGPENLNTSPDSVSVKLSQHIWALVKVFVNLERIQAFDEKVYEMLRRTLVEPIQNSDSSEQSTTFAKLIYAAERLQQKYESSQANYVAFIRQFNPTFGLTNTDFNNFISYINYNGSETYFSRGAFLDVVVNRQMCNQDKIQLSQDEYLDSFVENMADLMLHYHKDKYLTRSLDALKRIKLLQDAHPQITNILNTIKDIQKFCKGEKHELLDCSAFLFMYNCIVSIRLATKFFLAQYDRESTLTDKIINDLETFLDGNLTESDSLLRLSNISLNMTQPSRDSVDARDQTPISVTNLRKFKSAPDVSTS</sequence>
<organism evidence="1">
    <name type="scientific">viral metagenome</name>
    <dbReference type="NCBI Taxonomy" id="1070528"/>
    <lineage>
        <taxon>unclassified sequences</taxon>
        <taxon>metagenomes</taxon>
        <taxon>organismal metagenomes</taxon>
    </lineage>
</organism>
<protein>
    <submittedName>
        <fullName evidence="1">Uncharacterized protein</fullName>
    </submittedName>
</protein>
<accession>A0A6C0H860</accession>
<evidence type="ECO:0000313" key="1">
    <source>
        <dbReference type="EMBL" id="QHT76193.1"/>
    </source>
</evidence>
<name>A0A6C0H860_9ZZZZ</name>
<reference evidence="1" key="1">
    <citation type="journal article" date="2020" name="Nature">
        <title>Giant virus diversity and host interactions through global metagenomics.</title>
        <authorList>
            <person name="Schulz F."/>
            <person name="Roux S."/>
            <person name="Paez-Espino D."/>
            <person name="Jungbluth S."/>
            <person name="Walsh D.A."/>
            <person name="Denef V.J."/>
            <person name="McMahon K.D."/>
            <person name="Konstantinidis K.T."/>
            <person name="Eloe-Fadrosh E.A."/>
            <person name="Kyrpides N.C."/>
            <person name="Woyke T."/>
        </authorList>
    </citation>
    <scope>NUCLEOTIDE SEQUENCE</scope>
    <source>
        <strain evidence="1">GVMAG-M-3300023179-73</strain>
    </source>
</reference>
<dbReference type="EMBL" id="MN739890">
    <property type="protein sequence ID" value="QHT76193.1"/>
    <property type="molecule type" value="Genomic_DNA"/>
</dbReference>